<sequence length="95" mass="10389">MTTGRMLPTLALTALLTSAMFAATALAGPEGEVTTQRDGDRVVREYRLEGRLYAIEIIESGERTVLLDTDGDGNFRRLSSEADITPPSWTQESAR</sequence>
<gene>
    <name evidence="3" type="ORF">C8D72_1575</name>
</gene>
<evidence type="ECO:0000256" key="2">
    <source>
        <dbReference type="SAM" id="SignalP"/>
    </source>
</evidence>
<evidence type="ECO:0000313" key="3">
    <source>
        <dbReference type="EMBL" id="REC94749.1"/>
    </source>
</evidence>
<feature type="signal peptide" evidence="2">
    <location>
        <begin position="1"/>
        <end position="27"/>
    </location>
</feature>
<keyword evidence="2" id="KW-0732">Signal</keyword>
<dbReference type="AlphaFoldDB" id="A0A3D9DWI0"/>
<dbReference type="EMBL" id="QRDJ01000007">
    <property type="protein sequence ID" value="REC94749.1"/>
    <property type="molecule type" value="Genomic_DNA"/>
</dbReference>
<evidence type="ECO:0000313" key="4">
    <source>
        <dbReference type="Proteomes" id="UP000256334"/>
    </source>
</evidence>
<dbReference type="Proteomes" id="UP000256334">
    <property type="component" value="Unassembled WGS sequence"/>
</dbReference>
<feature type="chain" id="PRO_5017761781" evidence="2">
    <location>
        <begin position="28"/>
        <end position="95"/>
    </location>
</feature>
<dbReference type="InterPro" id="IPR021357">
    <property type="entry name" value="DUF2782"/>
</dbReference>
<dbReference type="RefSeq" id="WP_170140541.1">
    <property type="nucleotide sequence ID" value="NZ_QRDJ01000007.1"/>
</dbReference>
<proteinExistence type="predicted"/>
<dbReference type="Pfam" id="PF11191">
    <property type="entry name" value="DUF2782"/>
    <property type="match status" value="1"/>
</dbReference>
<accession>A0A3D9DWI0</accession>
<protein>
    <submittedName>
        <fullName evidence="3">Uncharacterized protein DUF2782</fullName>
    </submittedName>
</protein>
<keyword evidence="4" id="KW-1185">Reference proteome</keyword>
<evidence type="ECO:0000256" key="1">
    <source>
        <dbReference type="SAM" id="MobiDB-lite"/>
    </source>
</evidence>
<feature type="region of interest" description="Disordered" evidence="1">
    <location>
        <begin position="76"/>
        <end position="95"/>
    </location>
</feature>
<dbReference type="Gene3D" id="2.20.130.30">
    <property type="entry name" value="Protein of unknown function DUF2782"/>
    <property type="match status" value="1"/>
</dbReference>
<reference evidence="3 4" key="1">
    <citation type="submission" date="2018-07" db="EMBL/GenBank/DDBJ databases">
        <title>Genomic Encyclopedia of Type Strains, Phase IV (KMG-IV): sequencing the most valuable type-strain genomes for metagenomic binning, comparative biology and taxonomic classification.</title>
        <authorList>
            <person name="Goeker M."/>
        </authorList>
    </citation>
    <scope>NUCLEOTIDE SEQUENCE [LARGE SCALE GENOMIC DNA]</scope>
    <source>
        <strain evidence="3 4">DSM 14324</strain>
    </source>
</reference>
<comment type="caution">
    <text evidence="3">The sequence shown here is derived from an EMBL/GenBank/DDBJ whole genome shotgun (WGS) entry which is preliminary data.</text>
</comment>
<organism evidence="3 4">
    <name type="scientific">Kushneria indalinina DSM 14324</name>
    <dbReference type="NCBI Taxonomy" id="1122140"/>
    <lineage>
        <taxon>Bacteria</taxon>
        <taxon>Pseudomonadati</taxon>
        <taxon>Pseudomonadota</taxon>
        <taxon>Gammaproteobacteria</taxon>
        <taxon>Oceanospirillales</taxon>
        <taxon>Halomonadaceae</taxon>
        <taxon>Kushneria</taxon>
    </lineage>
</organism>
<name>A0A3D9DWI0_9GAMM</name>